<evidence type="ECO:0000256" key="3">
    <source>
        <dbReference type="ARBA" id="ARBA00009548"/>
    </source>
</evidence>
<sequence length="427" mass="48820">MRMQDWGATVFRGAKPIFDRDELRHAQRDVEVKYQDREIGLRQLYRTTREDRSRMCSQQPIEERVVAIVDDKPVLPSTSLQSLRGQVRRSRSPIATVSNMGSCRLESISPTPMAMEKSRSYYEASPPPRMSGGYGSSTNRHAWDFEQPGPSHSHSRNTSHARHKEGRRNEDLRYELENRRRDDASYERGNQDFRGDSDEASSDLRMRINEKRTTEHPRMTHYPDDVDEPVGVHSKSERRYAAGHHPMEVMHEPRRRGMESSGHRSGAHLQHEIDEPEEYNPRSSIQTKSSSSTVASWDGNPEYVPKGRAYYEHDNRDEWVRVSSSLRGARGYYVRGNSRGRYFRGGYVPRGRGRGRARGRGQHMGHISRGYTRGGPGIRRQGTSAPAVGGSHSTRGKPSSPSLWKHDMFENLSSDENKPASTTESKR</sequence>
<keyword evidence="16" id="KW-1185">Reference proteome</keyword>
<reference evidence="15" key="2">
    <citation type="submission" date="2017-10" db="EMBL/GenBank/DDBJ databases">
        <title>Ladona fulva Genome sequencing and assembly.</title>
        <authorList>
            <person name="Murali S."/>
            <person name="Richards S."/>
            <person name="Bandaranaike D."/>
            <person name="Bellair M."/>
            <person name="Blankenburg K."/>
            <person name="Chao H."/>
            <person name="Dinh H."/>
            <person name="Doddapaneni H."/>
            <person name="Dugan-Rocha S."/>
            <person name="Elkadiri S."/>
            <person name="Gnanaolivu R."/>
            <person name="Hernandez B."/>
            <person name="Skinner E."/>
            <person name="Javaid M."/>
            <person name="Lee S."/>
            <person name="Li M."/>
            <person name="Ming W."/>
            <person name="Munidasa M."/>
            <person name="Muniz J."/>
            <person name="Nguyen L."/>
            <person name="Hughes D."/>
            <person name="Osuji N."/>
            <person name="Pu L.-L."/>
            <person name="Puazo M."/>
            <person name="Qu C."/>
            <person name="Quiroz J."/>
            <person name="Raj R."/>
            <person name="Weissenberger G."/>
            <person name="Xin Y."/>
            <person name="Zou X."/>
            <person name="Han Y."/>
            <person name="Worley K."/>
            <person name="Muzny D."/>
            <person name="Gibbs R."/>
        </authorList>
    </citation>
    <scope>NUCLEOTIDE SEQUENCE</scope>
    <source>
        <strain evidence="15">Sampled in the wild</strain>
    </source>
</reference>
<feature type="region of interest" description="Disordered" evidence="13">
    <location>
        <begin position="345"/>
        <end position="427"/>
    </location>
</feature>
<evidence type="ECO:0000256" key="5">
    <source>
        <dbReference type="ARBA" id="ARBA00022490"/>
    </source>
</evidence>
<feature type="region of interest" description="Disordered" evidence="13">
    <location>
        <begin position="256"/>
        <end position="301"/>
    </location>
</feature>
<dbReference type="GO" id="GO:0000184">
    <property type="term" value="P:nuclear-transcribed mRNA catabolic process, nonsense-mediated decay"/>
    <property type="evidence" value="ECO:0007669"/>
    <property type="project" value="UniProtKB-KW"/>
</dbReference>
<protein>
    <recommendedName>
        <fullName evidence="14">Btz domain-containing protein</fullName>
    </recommendedName>
</protein>
<feature type="compositionally biased region" description="Basic and acidic residues" evidence="13">
    <location>
        <begin position="167"/>
        <end position="224"/>
    </location>
</feature>
<keyword evidence="7" id="KW-0509">mRNA transport</keyword>
<reference evidence="15" key="1">
    <citation type="submission" date="2013-04" db="EMBL/GenBank/DDBJ databases">
        <authorList>
            <person name="Qu J."/>
            <person name="Murali S.C."/>
            <person name="Bandaranaike D."/>
            <person name="Bellair M."/>
            <person name="Blankenburg K."/>
            <person name="Chao H."/>
            <person name="Dinh H."/>
            <person name="Doddapaneni H."/>
            <person name="Downs B."/>
            <person name="Dugan-Rocha S."/>
            <person name="Elkadiri S."/>
            <person name="Gnanaolivu R.D."/>
            <person name="Hernandez B."/>
            <person name="Javaid M."/>
            <person name="Jayaseelan J.C."/>
            <person name="Lee S."/>
            <person name="Li M."/>
            <person name="Ming W."/>
            <person name="Munidasa M."/>
            <person name="Muniz J."/>
            <person name="Nguyen L."/>
            <person name="Ongeri F."/>
            <person name="Osuji N."/>
            <person name="Pu L.-L."/>
            <person name="Puazo M."/>
            <person name="Qu C."/>
            <person name="Quiroz J."/>
            <person name="Raj R."/>
            <person name="Weissenberger G."/>
            <person name="Xin Y."/>
            <person name="Zou X."/>
            <person name="Han Y."/>
            <person name="Richards S."/>
            <person name="Worley K."/>
            <person name="Muzny D."/>
            <person name="Gibbs R."/>
        </authorList>
    </citation>
    <scope>NUCLEOTIDE SEQUENCE</scope>
    <source>
        <strain evidence="15">Sampled in the wild</strain>
    </source>
</reference>
<keyword evidence="6" id="KW-0507">mRNA processing</keyword>
<feature type="compositionally biased region" description="Basic residues" evidence="13">
    <location>
        <begin position="153"/>
        <end position="166"/>
    </location>
</feature>
<name>A0A8K0K2I1_LADFU</name>
<evidence type="ECO:0000256" key="13">
    <source>
        <dbReference type="SAM" id="MobiDB-lite"/>
    </source>
</evidence>
<evidence type="ECO:0000256" key="1">
    <source>
        <dbReference type="ARBA" id="ARBA00004123"/>
    </source>
</evidence>
<evidence type="ECO:0000256" key="2">
    <source>
        <dbReference type="ARBA" id="ARBA00004496"/>
    </source>
</evidence>
<feature type="compositionally biased region" description="Polar residues" evidence="13">
    <location>
        <begin position="391"/>
        <end position="402"/>
    </location>
</feature>
<gene>
    <name evidence="15" type="ORF">J437_LFUL001669</name>
</gene>
<keyword evidence="9" id="KW-0694">RNA-binding</keyword>
<keyword evidence="5" id="KW-0963">Cytoplasm</keyword>
<feature type="region of interest" description="Disordered" evidence="13">
    <location>
        <begin position="104"/>
        <end position="231"/>
    </location>
</feature>
<keyword evidence="11" id="KW-0508">mRNA splicing</keyword>
<dbReference type="OrthoDB" id="8197896at2759"/>
<dbReference type="GO" id="GO:0005737">
    <property type="term" value="C:cytoplasm"/>
    <property type="evidence" value="ECO:0007669"/>
    <property type="project" value="UniProtKB-SubCell"/>
</dbReference>
<dbReference type="GO" id="GO:0003729">
    <property type="term" value="F:mRNA binding"/>
    <property type="evidence" value="ECO:0007669"/>
    <property type="project" value="InterPro"/>
</dbReference>
<dbReference type="AlphaFoldDB" id="A0A8K0K2I1"/>
<evidence type="ECO:0000256" key="10">
    <source>
        <dbReference type="ARBA" id="ARBA00023161"/>
    </source>
</evidence>
<dbReference type="GO" id="GO:0008380">
    <property type="term" value="P:RNA splicing"/>
    <property type="evidence" value="ECO:0007669"/>
    <property type="project" value="UniProtKB-KW"/>
</dbReference>
<evidence type="ECO:0000313" key="15">
    <source>
        <dbReference type="EMBL" id="KAG8227125.1"/>
    </source>
</evidence>
<comment type="similarity">
    <text evidence="3">Belongs to the CASC3 family.</text>
</comment>
<comment type="caution">
    <text evidence="15">The sequence shown here is derived from an EMBL/GenBank/DDBJ whole genome shotgun (WGS) entry which is preliminary data.</text>
</comment>
<dbReference type="GO" id="GO:0051028">
    <property type="term" value="P:mRNA transport"/>
    <property type="evidence" value="ECO:0007669"/>
    <property type="project" value="UniProtKB-KW"/>
</dbReference>
<accession>A0A8K0K2I1</accession>
<evidence type="ECO:0000256" key="11">
    <source>
        <dbReference type="ARBA" id="ARBA00023187"/>
    </source>
</evidence>
<feature type="compositionally biased region" description="Polar residues" evidence="13">
    <location>
        <begin position="411"/>
        <end position="427"/>
    </location>
</feature>
<comment type="subcellular location">
    <subcellularLocation>
        <location evidence="2">Cytoplasm</location>
    </subcellularLocation>
    <subcellularLocation>
        <location evidence="1">Nucleus</location>
    </subcellularLocation>
</comment>
<dbReference type="GO" id="GO:0006417">
    <property type="term" value="P:regulation of translation"/>
    <property type="evidence" value="ECO:0007669"/>
    <property type="project" value="UniProtKB-KW"/>
</dbReference>
<evidence type="ECO:0000256" key="9">
    <source>
        <dbReference type="ARBA" id="ARBA00022884"/>
    </source>
</evidence>
<evidence type="ECO:0000256" key="12">
    <source>
        <dbReference type="ARBA" id="ARBA00023242"/>
    </source>
</evidence>
<feature type="domain" description="Btz" evidence="14">
    <location>
        <begin position="280"/>
        <end position="419"/>
    </location>
</feature>
<evidence type="ECO:0000256" key="4">
    <source>
        <dbReference type="ARBA" id="ARBA00022448"/>
    </source>
</evidence>
<evidence type="ECO:0000256" key="8">
    <source>
        <dbReference type="ARBA" id="ARBA00022845"/>
    </source>
</evidence>
<keyword evidence="8" id="KW-0810">Translation regulation</keyword>
<dbReference type="InterPro" id="IPR018545">
    <property type="entry name" value="Btz_dom"/>
</dbReference>
<keyword evidence="12" id="KW-0539">Nucleus</keyword>
<dbReference type="Proteomes" id="UP000792457">
    <property type="component" value="Unassembled WGS sequence"/>
</dbReference>
<evidence type="ECO:0000256" key="7">
    <source>
        <dbReference type="ARBA" id="ARBA00022816"/>
    </source>
</evidence>
<dbReference type="GO" id="GO:0035145">
    <property type="term" value="C:exon-exon junction complex"/>
    <property type="evidence" value="ECO:0007669"/>
    <property type="project" value="InterPro"/>
</dbReference>
<dbReference type="GO" id="GO:0006397">
    <property type="term" value="P:mRNA processing"/>
    <property type="evidence" value="ECO:0007669"/>
    <property type="project" value="UniProtKB-KW"/>
</dbReference>
<proteinExistence type="inferred from homology"/>
<evidence type="ECO:0000256" key="6">
    <source>
        <dbReference type="ARBA" id="ARBA00022664"/>
    </source>
</evidence>
<evidence type="ECO:0000259" key="14">
    <source>
        <dbReference type="Pfam" id="PF09405"/>
    </source>
</evidence>
<dbReference type="EMBL" id="KZ308312">
    <property type="protein sequence ID" value="KAG8227125.1"/>
    <property type="molecule type" value="Genomic_DNA"/>
</dbReference>
<organism evidence="15 16">
    <name type="scientific">Ladona fulva</name>
    <name type="common">Scarce chaser dragonfly</name>
    <name type="synonym">Libellula fulva</name>
    <dbReference type="NCBI Taxonomy" id="123851"/>
    <lineage>
        <taxon>Eukaryota</taxon>
        <taxon>Metazoa</taxon>
        <taxon>Ecdysozoa</taxon>
        <taxon>Arthropoda</taxon>
        <taxon>Hexapoda</taxon>
        <taxon>Insecta</taxon>
        <taxon>Pterygota</taxon>
        <taxon>Palaeoptera</taxon>
        <taxon>Odonata</taxon>
        <taxon>Epiprocta</taxon>
        <taxon>Anisoptera</taxon>
        <taxon>Libelluloidea</taxon>
        <taxon>Libellulidae</taxon>
        <taxon>Ladona</taxon>
    </lineage>
</organism>
<keyword evidence="4" id="KW-0813">Transport</keyword>
<feature type="compositionally biased region" description="Basic residues" evidence="13">
    <location>
        <begin position="351"/>
        <end position="363"/>
    </location>
</feature>
<dbReference type="Pfam" id="PF09405">
    <property type="entry name" value="Btz"/>
    <property type="match status" value="1"/>
</dbReference>
<evidence type="ECO:0000313" key="16">
    <source>
        <dbReference type="Proteomes" id="UP000792457"/>
    </source>
</evidence>
<keyword evidence="10" id="KW-0866">Nonsense-mediated mRNA decay</keyword>
<feature type="compositionally biased region" description="Low complexity" evidence="13">
    <location>
        <begin position="283"/>
        <end position="296"/>
    </location>
</feature>